<protein>
    <submittedName>
        <fullName evidence="1">Uncharacterized protein</fullName>
    </submittedName>
</protein>
<evidence type="ECO:0000313" key="2">
    <source>
        <dbReference type="Proteomes" id="UP000192569"/>
    </source>
</evidence>
<dbReference type="OrthoDB" id="1725481at2"/>
<proteinExistence type="predicted"/>
<gene>
    <name evidence="1" type="ORF">SAMN00808754_2143</name>
</gene>
<accession>A0A1W1VXR3</accession>
<keyword evidence="2" id="KW-1185">Reference proteome</keyword>
<reference evidence="1 2" key="1">
    <citation type="submission" date="2017-04" db="EMBL/GenBank/DDBJ databases">
        <authorList>
            <person name="Afonso C.L."/>
            <person name="Miller P.J."/>
            <person name="Scott M.A."/>
            <person name="Spackman E."/>
            <person name="Goraichik I."/>
            <person name="Dimitrov K.M."/>
            <person name="Suarez D.L."/>
            <person name="Swayne D.E."/>
        </authorList>
    </citation>
    <scope>NUCLEOTIDE SEQUENCE [LARGE SCALE GENOMIC DNA]</scope>
    <source>
        <strain evidence="1 2">ToBE</strain>
    </source>
</reference>
<name>A0A1W1VXR3_9FIRM</name>
<dbReference type="EMBL" id="LT838272">
    <property type="protein sequence ID" value="SMB98128.1"/>
    <property type="molecule type" value="Genomic_DNA"/>
</dbReference>
<organism evidence="1 2">
    <name type="scientific">Thermanaeromonas toyohensis ToBE</name>
    <dbReference type="NCBI Taxonomy" id="698762"/>
    <lineage>
        <taxon>Bacteria</taxon>
        <taxon>Bacillati</taxon>
        <taxon>Bacillota</taxon>
        <taxon>Clostridia</taxon>
        <taxon>Neomoorellales</taxon>
        <taxon>Neomoorellaceae</taxon>
        <taxon>Thermanaeromonas</taxon>
    </lineage>
</organism>
<dbReference type="Proteomes" id="UP000192569">
    <property type="component" value="Chromosome I"/>
</dbReference>
<dbReference type="AlphaFoldDB" id="A0A1W1VXR3"/>
<evidence type="ECO:0000313" key="1">
    <source>
        <dbReference type="EMBL" id="SMB98128.1"/>
    </source>
</evidence>
<sequence>MHWMEKVRKVLELDEEELALWSKIAAAEPRESMRNLMQAMMENQKKIGKSSANFSVSTVIWTPRIREPRGA</sequence>
<dbReference type="RefSeq" id="WP_084665708.1">
    <property type="nucleotide sequence ID" value="NZ_LT838272.1"/>
</dbReference>